<keyword evidence="2" id="KW-1185">Reference proteome</keyword>
<dbReference type="Proteomes" id="UP000775213">
    <property type="component" value="Unassembled WGS sequence"/>
</dbReference>
<accession>A0AAV7H984</accession>
<comment type="caution">
    <text evidence="1">The sequence shown here is derived from an EMBL/GenBank/DDBJ whole genome shotgun (WGS) entry which is preliminary data.</text>
</comment>
<reference evidence="1 2" key="1">
    <citation type="journal article" date="2021" name="Hortic Res">
        <title>Chromosome-scale assembly of the Dendrobium chrysotoxum genome enhances the understanding of orchid evolution.</title>
        <authorList>
            <person name="Zhang Y."/>
            <person name="Zhang G.Q."/>
            <person name="Zhang D."/>
            <person name="Liu X.D."/>
            <person name="Xu X.Y."/>
            <person name="Sun W.H."/>
            <person name="Yu X."/>
            <person name="Zhu X."/>
            <person name="Wang Z.W."/>
            <person name="Zhao X."/>
            <person name="Zhong W.Y."/>
            <person name="Chen H."/>
            <person name="Yin W.L."/>
            <person name="Huang T."/>
            <person name="Niu S.C."/>
            <person name="Liu Z.J."/>
        </authorList>
    </citation>
    <scope>NUCLEOTIDE SEQUENCE [LARGE SCALE GENOMIC DNA]</scope>
    <source>
        <strain evidence="1">Lindl</strain>
    </source>
</reference>
<proteinExistence type="predicted"/>
<sequence length="83" mass="9778">MMKRRIQSRRVAKMYTGFSPRFQGSKQSRCQDTRKMFHWWRSDDLPSVSQAKPLTGRLLTHRILEETLMSWIGLSSIRTSYGA</sequence>
<organism evidence="1 2">
    <name type="scientific">Dendrobium chrysotoxum</name>
    <name type="common">Orchid</name>
    <dbReference type="NCBI Taxonomy" id="161865"/>
    <lineage>
        <taxon>Eukaryota</taxon>
        <taxon>Viridiplantae</taxon>
        <taxon>Streptophyta</taxon>
        <taxon>Embryophyta</taxon>
        <taxon>Tracheophyta</taxon>
        <taxon>Spermatophyta</taxon>
        <taxon>Magnoliopsida</taxon>
        <taxon>Liliopsida</taxon>
        <taxon>Asparagales</taxon>
        <taxon>Orchidaceae</taxon>
        <taxon>Epidendroideae</taxon>
        <taxon>Malaxideae</taxon>
        <taxon>Dendrobiinae</taxon>
        <taxon>Dendrobium</taxon>
    </lineage>
</organism>
<gene>
    <name evidence="1" type="ORF">IEQ34_000513</name>
</gene>
<protein>
    <submittedName>
        <fullName evidence="1">Uncharacterized protein</fullName>
    </submittedName>
</protein>
<evidence type="ECO:0000313" key="1">
    <source>
        <dbReference type="EMBL" id="KAH0470790.1"/>
    </source>
</evidence>
<dbReference type="EMBL" id="JAGFBR010000001">
    <property type="protein sequence ID" value="KAH0470790.1"/>
    <property type="molecule type" value="Genomic_DNA"/>
</dbReference>
<name>A0AAV7H984_DENCH</name>
<dbReference type="AlphaFoldDB" id="A0AAV7H984"/>
<evidence type="ECO:0000313" key="2">
    <source>
        <dbReference type="Proteomes" id="UP000775213"/>
    </source>
</evidence>